<organism evidence="1">
    <name type="scientific">bioreactor metagenome</name>
    <dbReference type="NCBI Taxonomy" id="1076179"/>
    <lineage>
        <taxon>unclassified sequences</taxon>
        <taxon>metagenomes</taxon>
        <taxon>ecological metagenomes</taxon>
    </lineage>
</organism>
<gene>
    <name evidence="1" type="ORF">SDC9_114445</name>
</gene>
<reference evidence="1" key="1">
    <citation type="submission" date="2019-08" db="EMBL/GenBank/DDBJ databases">
        <authorList>
            <person name="Kucharzyk K."/>
            <person name="Murdoch R.W."/>
            <person name="Higgins S."/>
            <person name="Loffler F."/>
        </authorList>
    </citation>
    <scope>NUCLEOTIDE SEQUENCE</scope>
</reference>
<dbReference type="AlphaFoldDB" id="A0A645BQN9"/>
<accession>A0A645BQN9</accession>
<protein>
    <submittedName>
        <fullName evidence="1">Uncharacterized protein</fullName>
    </submittedName>
</protein>
<dbReference type="EMBL" id="VSSQ01021741">
    <property type="protein sequence ID" value="MPM67522.1"/>
    <property type="molecule type" value="Genomic_DNA"/>
</dbReference>
<name>A0A645BQN9_9ZZZZ</name>
<proteinExistence type="predicted"/>
<comment type="caution">
    <text evidence="1">The sequence shown here is derived from an EMBL/GenBank/DDBJ whole genome shotgun (WGS) entry which is preliminary data.</text>
</comment>
<evidence type="ECO:0000313" key="1">
    <source>
        <dbReference type="EMBL" id="MPM67522.1"/>
    </source>
</evidence>
<sequence>MFFGSSLHRQCRHTGKGSVGGDCPALIWHLFASRCRTVDANHCLGFALSKSFFSFLSGSLLGCEWNGDAIGIAQSFGIILHIGGVVRCIFGSRIDYNLRIQPSNCWRVYLAVGRTSHRVIDRLFSRRYGFPSR</sequence>